<dbReference type="Proteomes" id="UP000785679">
    <property type="component" value="Unassembled WGS sequence"/>
</dbReference>
<dbReference type="EMBL" id="RRYP01001662">
    <property type="protein sequence ID" value="TNV85644.1"/>
    <property type="molecule type" value="Genomic_DNA"/>
</dbReference>
<proteinExistence type="predicted"/>
<organism evidence="1 2">
    <name type="scientific">Halteria grandinella</name>
    <dbReference type="NCBI Taxonomy" id="5974"/>
    <lineage>
        <taxon>Eukaryota</taxon>
        <taxon>Sar</taxon>
        <taxon>Alveolata</taxon>
        <taxon>Ciliophora</taxon>
        <taxon>Intramacronucleata</taxon>
        <taxon>Spirotrichea</taxon>
        <taxon>Stichotrichia</taxon>
        <taxon>Sporadotrichida</taxon>
        <taxon>Halteriidae</taxon>
        <taxon>Halteria</taxon>
    </lineage>
</organism>
<dbReference type="AlphaFoldDB" id="A0A8J8P4F4"/>
<protein>
    <submittedName>
        <fullName evidence="1">Uncharacterized protein</fullName>
    </submittedName>
</protein>
<evidence type="ECO:0000313" key="2">
    <source>
        <dbReference type="Proteomes" id="UP000785679"/>
    </source>
</evidence>
<accession>A0A8J8P4F4</accession>
<keyword evidence="2" id="KW-1185">Reference proteome</keyword>
<comment type="caution">
    <text evidence="1">The sequence shown here is derived from an EMBL/GenBank/DDBJ whole genome shotgun (WGS) entry which is preliminary data.</text>
</comment>
<name>A0A8J8P4F4_HALGN</name>
<sequence length="1164" mass="130466">MLKSIRLTNKQINKTRMQQSLLEHQVSTLLSLAKDYVSLQTLQATGAQITPQVFQYHNQAFQAIQLLFKEAAGHKITLLVRALAQVINAEQHEEAILSYLANEIAAQVGGETSYNDFCRQLGEPIQAFYKYLLQQVIMKDLKNYQLLTCIAKIAIFYWVDNQCFHSIVDELLREFSASPDPEKKRSIFSILKAYLVVVKSITVHEGEEGESPEIGKDKSTLRDNMIVQLFTQSSMVGIFELMQESFLQLLGAPQSSVVAQESLIMATIINQCIKLHKTPLKRVKNELTFETANQAQKDRSSQIFASFCSVSIINQFIEKLINEPYLPLTKNPSELKPGKTLIELLCNMISCTPKDANLEVGYALLTAASILINKGTFLSEKLKIKLISQVTRSVDVISIRLAASQVGNSQVIELLDSWMQHIHLLTNKILSNFDVSEERDKVSFDKVMLIWGRLVDTFEISQAANDLSFWDFIFEQSKTYIIKLLQCIASTDVLENLTQTDEYLSAVLYSNMCRASDFAAFLCSLLQAVQESISQGSTKAGLEGLALLQHAIRRLYTHLVKKVKASLTSSTQGSSSALKDDRLSAMLTLAHVILSQHTYSLPLLQHSPKLALSTFKMLERLAKSLLTQSLPALAQQQLAVALAQRMGMESHNQILVRFLQHALGSLQGENVDGECSKSCLLILRDLTAQNPSANSQEKVIEVRCFQVGAEIIGELIGYLKQQILSSLTNPTRVDHKCQRHMIQSLSKLLCAFDKVTYSNFERSQHENEVILSIYGAFEESMGQIREARGGFSEVQLLSVYRSYLNALRGFFSGIYTANQFEVLIKRFLFNSPSLSTLLSDSVCEFYSSPAISLDSKILLCKSMLGLTQELTQNDMDRFSNTEFLSELNSTFVDYCQTQVLHCLRLVQTLWSQAHPALPSLLKKSITAFVHLGNNAFLTTKQVEGLSHIKHQIQEIASLIMGALYASVRPSLLCVQETAGMQRLVFEYMDKLIRRNVGVFIGMVRGNREMQGFVVSVFAEGLGSSLSNIFYTSTNFVEELYSKSTQKSKYHDAWISELVANCVEPLKQIMKQSLLAVIRRQKTLLQTKLGTAIKLHRILERYYPGSTAELVGMMAREFAVGAEDAARIEAELGGLFAQVNAYSAKKSIYEISDSIVQMLFAVNQM</sequence>
<gene>
    <name evidence="1" type="ORF">FGO68_gene3016</name>
</gene>
<evidence type="ECO:0000313" key="1">
    <source>
        <dbReference type="EMBL" id="TNV85644.1"/>
    </source>
</evidence>
<reference evidence="1" key="1">
    <citation type="submission" date="2019-06" db="EMBL/GenBank/DDBJ databases">
        <authorList>
            <person name="Zheng W."/>
        </authorList>
    </citation>
    <scope>NUCLEOTIDE SEQUENCE</scope>
    <source>
        <strain evidence="1">QDHG01</strain>
    </source>
</reference>